<comment type="caution">
    <text evidence="4">The sequence shown here is derived from an EMBL/GenBank/DDBJ whole genome shotgun (WGS) entry which is preliminary data.</text>
</comment>
<dbReference type="Gene3D" id="3.40.50.620">
    <property type="entry name" value="HUPs"/>
    <property type="match status" value="1"/>
</dbReference>
<name>A0A6A8M9H0_9FIRM</name>
<dbReference type="Gene3D" id="3.40.50.1220">
    <property type="entry name" value="TPP-binding domain"/>
    <property type="match status" value="1"/>
</dbReference>
<evidence type="ECO:0000313" key="4">
    <source>
        <dbReference type="EMBL" id="MST69591.1"/>
    </source>
</evidence>
<dbReference type="GO" id="GO:0050660">
    <property type="term" value="F:flavin adenine dinucleotide binding"/>
    <property type="evidence" value="ECO:0007669"/>
    <property type="project" value="InterPro"/>
</dbReference>
<dbReference type="SUPFAM" id="SSF52467">
    <property type="entry name" value="DHS-like NAD/FAD-binding domain"/>
    <property type="match status" value="1"/>
</dbReference>
<dbReference type="SUPFAM" id="SSF52402">
    <property type="entry name" value="Adenine nucleotide alpha hydrolases-like"/>
    <property type="match status" value="1"/>
</dbReference>
<dbReference type="RefSeq" id="WP_154573059.1">
    <property type="nucleotide sequence ID" value="NZ_DBEZJY010000053.1"/>
</dbReference>
<feature type="binding site" evidence="2">
    <location>
        <begin position="282"/>
        <end position="283"/>
    </location>
    <ligand>
        <name>FAD</name>
        <dbReference type="ChEBI" id="CHEBI:57692"/>
    </ligand>
</feature>
<dbReference type="EMBL" id="VUNB01000006">
    <property type="protein sequence ID" value="MST69591.1"/>
    <property type="molecule type" value="Genomic_DNA"/>
</dbReference>
<dbReference type="PANTHER" id="PTHR43153">
    <property type="entry name" value="ELECTRON TRANSFER FLAVOPROTEIN ALPHA"/>
    <property type="match status" value="1"/>
</dbReference>
<dbReference type="InterPro" id="IPR050041">
    <property type="entry name" value="ETF_beta"/>
</dbReference>
<gene>
    <name evidence="4" type="ORF">FYJ66_08345</name>
</gene>
<reference evidence="4" key="1">
    <citation type="submission" date="2019-09" db="EMBL/GenBank/DDBJ databases">
        <title>In-depth cultivation of the pig gut microbiome towards novel bacterial diversity and tailored functional studies.</title>
        <authorList>
            <person name="Wylensek D."/>
            <person name="Hitch T.C.A."/>
            <person name="Clavel T."/>
        </authorList>
    </citation>
    <scope>NUCLEOTIDE SEQUENCE</scope>
    <source>
        <strain evidence="4">RF-744-FAT-WT-3</strain>
    </source>
</reference>
<dbReference type="GO" id="GO:0033539">
    <property type="term" value="P:fatty acid beta-oxidation using acyl-CoA dehydrogenase"/>
    <property type="evidence" value="ECO:0007669"/>
    <property type="project" value="TreeGrafter"/>
</dbReference>
<protein>
    <submittedName>
        <fullName evidence="4">Electron transfer flavoprotein subunit alpha/FixB family protein</fullName>
    </submittedName>
</protein>
<feature type="binding site" evidence="2">
    <location>
        <begin position="296"/>
        <end position="300"/>
    </location>
    <ligand>
        <name>FAD</name>
        <dbReference type="ChEBI" id="CHEBI:57692"/>
    </ligand>
</feature>
<feature type="domain" description="Electron transfer flavoprotein alpha/beta-subunit N-terminal" evidence="3">
    <location>
        <begin position="14"/>
        <end position="231"/>
    </location>
</feature>
<dbReference type="InterPro" id="IPR014731">
    <property type="entry name" value="ETF_asu_C"/>
</dbReference>
<feature type="binding site" evidence="2">
    <location>
        <position position="255"/>
    </location>
    <ligand>
        <name>FAD</name>
        <dbReference type="ChEBI" id="CHEBI:57692"/>
    </ligand>
</feature>
<dbReference type="SMART" id="SM00893">
    <property type="entry name" value="ETF"/>
    <property type="match status" value="1"/>
</dbReference>
<dbReference type="InterPro" id="IPR001308">
    <property type="entry name" value="ETF_a/FixB"/>
</dbReference>
<dbReference type="InterPro" id="IPR014729">
    <property type="entry name" value="Rossmann-like_a/b/a_fold"/>
</dbReference>
<evidence type="ECO:0000259" key="3">
    <source>
        <dbReference type="SMART" id="SM00893"/>
    </source>
</evidence>
<dbReference type="InterPro" id="IPR014730">
    <property type="entry name" value="ETF_a/b_N"/>
</dbReference>
<keyword evidence="2" id="KW-0274">FAD</keyword>
<comment type="cofactor">
    <cofactor evidence="2">
        <name>FAD</name>
        <dbReference type="ChEBI" id="CHEBI:57692"/>
    </cofactor>
    <text evidence="2">Binds 1 FAD per dimer.</text>
</comment>
<feature type="binding site" evidence="2">
    <location>
        <begin position="313"/>
        <end position="320"/>
    </location>
    <ligand>
        <name>FAD</name>
        <dbReference type="ChEBI" id="CHEBI:57692"/>
    </ligand>
</feature>
<dbReference type="CDD" id="cd01715">
    <property type="entry name" value="ETF_alpha"/>
    <property type="match status" value="1"/>
</dbReference>
<keyword evidence="2" id="KW-0285">Flavoprotein</keyword>
<proteinExistence type="inferred from homology"/>
<dbReference type="Pfam" id="PF00766">
    <property type="entry name" value="ETF_alpha"/>
    <property type="match status" value="1"/>
</dbReference>
<dbReference type="GO" id="GO:0009055">
    <property type="term" value="F:electron transfer activity"/>
    <property type="evidence" value="ECO:0007669"/>
    <property type="project" value="InterPro"/>
</dbReference>
<evidence type="ECO:0000256" key="2">
    <source>
        <dbReference type="PIRSR" id="PIRSR000089-1"/>
    </source>
</evidence>
<feature type="binding site" evidence="2">
    <location>
        <position position="334"/>
    </location>
    <ligand>
        <name>FAD</name>
        <dbReference type="ChEBI" id="CHEBI:57692"/>
    </ligand>
</feature>
<dbReference type="InterPro" id="IPR029035">
    <property type="entry name" value="DHS-like_NAD/FAD-binding_dom"/>
</dbReference>
<dbReference type="AlphaFoldDB" id="A0A6A8M9H0"/>
<dbReference type="PIRSF" id="PIRSF000089">
    <property type="entry name" value="Electra_flavoP_a"/>
    <property type="match status" value="1"/>
</dbReference>
<dbReference type="InterPro" id="IPR033947">
    <property type="entry name" value="ETF_alpha_N"/>
</dbReference>
<evidence type="ECO:0000256" key="1">
    <source>
        <dbReference type="ARBA" id="ARBA00005817"/>
    </source>
</evidence>
<dbReference type="PANTHER" id="PTHR43153:SF1">
    <property type="entry name" value="ELECTRON TRANSFER FLAVOPROTEIN SUBUNIT ALPHA, MITOCHONDRIAL"/>
    <property type="match status" value="1"/>
</dbReference>
<organism evidence="4">
    <name type="scientific">Baileyella intestinalis</name>
    <dbReference type="NCBI Taxonomy" id="2606709"/>
    <lineage>
        <taxon>Bacteria</taxon>
        <taxon>Bacillati</taxon>
        <taxon>Bacillota</taxon>
        <taxon>Clostridia</taxon>
        <taxon>Peptostreptococcales</taxon>
        <taxon>Anaerovoracaceae</taxon>
        <taxon>Baileyella</taxon>
    </lineage>
</organism>
<accession>A0A6A8M9H0</accession>
<sequence length="373" mass="40293">MAYNSADIAAFKNVWVFCEQRGGKMMNTTFELISEGRKLADELGVDLCGILLGDNVDNIANEIGGYGADRVIVCNSPLLKHYTTEGYTKVICDMVEEYKPEILLFGASNIGRDLAPRCAARLHTGLCADCTHLDVDLNGYVNFLRTGSSLDVDGMNFESRLFDVNKNLKMTRPAFGGHLMATIVCPRFRPAMATVRPGVMQKREFDEKKAQSVQLVHPEFALSADDIETEVVEVVKAAKKMVDLIGADYIVSVGRGIAKDVEGGIALAQELADELGGVVGSSRACVDAGWISADHQVGQTGKTVHPKVYIALGISGAIQHKAGMQDSEYIIAVNKNDGAPIFEIADYGICGDLFKVVPLLIDSIREAKAAKEA</sequence>
<comment type="similarity">
    <text evidence="1">Belongs to the ETF alpha-subunit/FixB family.</text>
</comment>
<dbReference type="Pfam" id="PF01012">
    <property type="entry name" value="ETF"/>
    <property type="match status" value="1"/>
</dbReference>
<dbReference type="NCBIfam" id="NF042970">
    <property type="entry name" value="AcrlCoAredClosAcrA"/>
    <property type="match status" value="1"/>
</dbReference>